<evidence type="ECO:0000256" key="14">
    <source>
        <dbReference type="RuleBase" id="RU004273"/>
    </source>
</evidence>
<keyword evidence="4 13" id="KW-0479">Metal-binding</keyword>
<dbReference type="AlphaFoldDB" id="A0AAV0ML52"/>
<dbReference type="Pfam" id="PF24681">
    <property type="entry name" value="Kelch_KLHDC2_KLHL20_DRC7"/>
    <property type="match status" value="1"/>
</dbReference>
<organism evidence="17 18">
    <name type="scientific">Linum tenue</name>
    <dbReference type="NCBI Taxonomy" id="586396"/>
    <lineage>
        <taxon>Eukaryota</taxon>
        <taxon>Viridiplantae</taxon>
        <taxon>Streptophyta</taxon>
        <taxon>Embryophyta</taxon>
        <taxon>Tracheophyta</taxon>
        <taxon>Spermatophyta</taxon>
        <taxon>Magnoliopsida</taxon>
        <taxon>eudicotyledons</taxon>
        <taxon>Gunneridae</taxon>
        <taxon>Pentapetalae</taxon>
        <taxon>rosids</taxon>
        <taxon>fabids</taxon>
        <taxon>Malpighiales</taxon>
        <taxon>Linaceae</taxon>
        <taxon>Linum</taxon>
    </lineage>
</organism>
<dbReference type="EMBL" id="CAMGYJ010000007">
    <property type="protein sequence ID" value="CAI0447533.1"/>
    <property type="molecule type" value="Genomic_DNA"/>
</dbReference>
<dbReference type="PRINTS" id="PR00114">
    <property type="entry name" value="STPHPHTASE"/>
</dbReference>
<dbReference type="InterPro" id="IPR011498">
    <property type="entry name" value="Kelch_2"/>
</dbReference>
<dbReference type="GO" id="GO:0009742">
    <property type="term" value="P:brassinosteroid mediated signaling pathway"/>
    <property type="evidence" value="ECO:0007669"/>
    <property type="project" value="InterPro"/>
</dbReference>
<dbReference type="Pfam" id="PF07646">
    <property type="entry name" value="Kelch_2"/>
    <property type="match status" value="1"/>
</dbReference>
<accession>A0AAV0ML52</accession>
<dbReference type="FunFam" id="3.60.21.10:FF:000008">
    <property type="entry name" value="Serine/threonine-protein phosphatase"/>
    <property type="match status" value="1"/>
</dbReference>
<dbReference type="Pfam" id="PF00149">
    <property type="entry name" value="Metallophos"/>
    <property type="match status" value="1"/>
</dbReference>
<dbReference type="InterPro" id="IPR041758">
    <property type="entry name" value="MPP_BSL_C"/>
</dbReference>
<evidence type="ECO:0000256" key="13">
    <source>
        <dbReference type="PIRNR" id="PIRNR036363"/>
    </source>
</evidence>
<dbReference type="CDD" id="cd07419">
    <property type="entry name" value="MPP_Bsu1_C"/>
    <property type="match status" value="1"/>
</dbReference>
<keyword evidence="18" id="KW-1185">Reference proteome</keyword>
<evidence type="ECO:0000256" key="7">
    <source>
        <dbReference type="ARBA" id="ARBA00022912"/>
    </source>
</evidence>
<dbReference type="InterPro" id="IPR006186">
    <property type="entry name" value="Ser/Thr-sp_prot-phosphatase"/>
</dbReference>
<keyword evidence="9 13" id="KW-0539">Nucleus</keyword>
<comment type="subcellular location">
    <subcellularLocation>
        <location evidence="1 13">Nucleus</location>
    </subcellularLocation>
</comment>
<evidence type="ECO:0000256" key="8">
    <source>
        <dbReference type="ARBA" id="ARBA00023211"/>
    </source>
</evidence>
<keyword evidence="5" id="KW-0677">Repeat</keyword>
<protein>
    <recommendedName>
        <fullName evidence="13 14">Serine/threonine-protein phosphatase</fullName>
        <ecNumber evidence="13 14">3.1.3.16</ecNumber>
    </recommendedName>
</protein>
<dbReference type="InterPro" id="IPR015915">
    <property type="entry name" value="Kelch-typ_b-propeller"/>
</dbReference>
<keyword evidence="3" id="KW-0880">Kelch repeat</keyword>
<dbReference type="Gene3D" id="2.120.10.80">
    <property type="entry name" value="Kelch-type beta propeller"/>
    <property type="match status" value="2"/>
</dbReference>
<comment type="catalytic activity">
    <reaction evidence="11 13 14">
        <text>O-phospho-L-threonyl-[protein] + H2O = L-threonyl-[protein] + phosphate</text>
        <dbReference type="Rhea" id="RHEA:47004"/>
        <dbReference type="Rhea" id="RHEA-COMP:11060"/>
        <dbReference type="Rhea" id="RHEA-COMP:11605"/>
        <dbReference type="ChEBI" id="CHEBI:15377"/>
        <dbReference type="ChEBI" id="CHEBI:30013"/>
        <dbReference type="ChEBI" id="CHEBI:43474"/>
        <dbReference type="ChEBI" id="CHEBI:61977"/>
        <dbReference type="EC" id="3.1.3.16"/>
    </reaction>
</comment>
<feature type="compositionally biased region" description="Low complexity" evidence="15">
    <location>
        <begin position="38"/>
        <end position="59"/>
    </location>
</feature>
<comment type="catalytic activity">
    <reaction evidence="10">
        <text>O-phospho-L-seryl-[protein] + H2O = L-seryl-[protein] + phosphate</text>
        <dbReference type="Rhea" id="RHEA:20629"/>
        <dbReference type="Rhea" id="RHEA-COMP:9863"/>
        <dbReference type="Rhea" id="RHEA-COMP:11604"/>
        <dbReference type="ChEBI" id="CHEBI:15377"/>
        <dbReference type="ChEBI" id="CHEBI:29999"/>
        <dbReference type="ChEBI" id="CHEBI:43474"/>
        <dbReference type="ChEBI" id="CHEBI:83421"/>
        <dbReference type="EC" id="3.1.3.16"/>
    </reaction>
</comment>
<evidence type="ECO:0000313" key="18">
    <source>
        <dbReference type="Proteomes" id="UP001154282"/>
    </source>
</evidence>
<dbReference type="EC" id="3.1.3.16" evidence="13 14"/>
<dbReference type="PIRSF" id="PIRSF036363">
    <property type="entry name" value="PPP_BSU1"/>
    <property type="match status" value="1"/>
</dbReference>
<evidence type="ECO:0000256" key="9">
    <source>
        <dbReference type="ARBA" id="ARBA00023242"/>
    </source>
</evidence>
<dbReference type="InterPro" id="IPR004843">
    <property type="entry name" value="Calcineurin-like_PHP"/>
</dbReference>
<comment type="similarity">
    <text evidence="2 13">Belongs to the PPP phosphatase family. BSU subfamily.</text>
</comment>
<evidence type="ECO:0000313" key="17">
    <source>
        <dbReference type="EMBL" id="CAI0447533.1"/>
    </source>
</evidence>
<dbReference type="PROSITE" id="PS00125">
    <property type="entry name" value="SER_THR_PHOSPHATASE"/>
    <property type="match status" value="1"/>
</dbReference>
<evidence type="ECO:0000256" key="5">
    <source>
        <dbReference type="ARBA" id="ARBA00022737"/>
    </source>
</evidence>
<dbReference type="PANTHER" id="PTHR46422:SF4">
    <property type="entry name" value="SERINE_THREONINE-PROTEIN PHOSPHATASE BSL3"/>
    <property type="match status" value="1"/>
</dbReference>
<name>A0AAV0ML52_9ROSI</name>
<dbReference type="GO" id="GO:0046872">
    <property type="term" value="F:metal ion binding"/>
    <property type="evidence" value="ECO:0007669"/>
    <property type="project" value="UniProtKB-UniRule"/>
</dbReference>
<evidence type="ECO:0000256" key="3">
    <source>
        <dbReference type="ARBA" id="ARBA00022441"/>
    </source>
</evidence>
<comment type="caution">
    <text evidence="17">The sequence shown here is derived from an EMBL/GenBank/DDBJ whole genome shotgun (WGS) entry which is preliminary data.</text>
</comment>
<dbReference type="FunFam" id="2.120.10.80:FF:000139">
    <property type="entry name" value="Serine/threonine-protein phosphatase"/>
    <property type="match status" value="1"/>
</dbReference>
<keyword evidence="7 13" id="KW-0904">Protein phosphatase</keyword>
<keyword evidence="6 13" id="KW-0378">Hydrolase</keyword>
<dbReference type="GO" id="GO:0005634">
    <property type="term" value="C:nucleus"/>
    <property type="evidence" value="ECO:0007669"/>
    <property type="project" value="UniProtKB-SubCell"/>
</dbReference>
<dbReference type="SUPFAM" id="SSF117281">
    <property type="entry name" value="Kelch motif"/>
    <property type="match status" value="1"/>
</dbReference>
<feature type="region of interest" description="Disordered" evidence="15">
    <location>
        <begin position="1"/>
        <end position="59"/>
    </location>
</feature>
<dbReference type="PANTHER" id="PTHR46422">
    <property type="entry name" value="SERINE/THREONINE-PROTEIN PHOSPHATASE BSL3"/>
    <property type="match status" value="1"/>
</dbReference>
<dbReference type="Proteomes" id="UP001154282">
    <property type="component" value="Unassembled WGS sequence"/>
</dbReference>
<keyword evidence="8 13" id="KW-0464">Manganese</keyword>
<proteinExistence type="inferred from homology"/>
<evidence type="ECO:0000256" key="6">
    <source>
        <dbReference type="ARBA" id="ARBA00022801"/>
    </source>
</evidence>
<dbReference type="InterPro" id="IPR029052">
    <property type="entry name" value="Metallo-depent_PP-like"/>
</dbReference>
<dbReference type="SMART" id="SM00156">
    <property type="entry name" value="PP2Ac"/>
    <property type="match status" value="1"/>
</dbReference>
<evidence type="ECO:0000256" key="1">
    <source>
        <dbReference type="ARBA" id="ARBA00004123"/>
    </source>
</evidence>
<reference evidence="17" key="1">
    <citation type="submission" date="2022-08" db="EMBL/GenBank/DDBJ databases">
        <authorList>
            <person name="Gutierrez-Valencia J."/>
        </authorList>
    </citation>
    <scope>NUCLEOTIDE SEQUENCE</scope>
</reference>
<evidence type="ECO:0000256" key="11">
    <source>
        <dbReference type="ARBA" id="ARBA00048336"/>
    </source>
</evidence>
<comment type="function">
    <text evidence="12">Phosphatase involved in elongation process, probably by acting as a regulator of brassinolide signaling.</text>
</comment>
<feature type="domain" description="Serine/threonine specific protein phosphatases" evidence="16">
    <location>
        <begin position="773"/>
        <end position="778"/>
    </location>
</feature>
<dbReference type="FunFam" id="2.120.10.80:FF:000042">
    <property type="entry name" value="Serine/threonine-protein phosphatase"/>
    <property type="match status" value="1"/>
</dbReference>
<feature type="region of interest" description="Disordered" evidence="15">
    <location>
        <begin position="551"/>
        <end position="582"/>
    </location>
</feature>
<comment type="cofactor">
    <cofactor evidence="13">
        <name>Mn(2+)</name>
        <dbReference type="ChEBI" id="CHEBI:29035"/>
    </cofactor>
    <text evidence="13">Binds 2 manganese ions per subunit.</text>
</comment>
<evidence type="ECO:0000256" key="4">
    <source>
        <dbReference type="ARBA" id="ARBA00022723"/>
    </source>
</evidence>
<dbReference type="Gene3D" id="3.60.21.10">
    <property type="match status" value="1"/>
</dbReference>
<evidence type="ECO:0000256" key="15">
    <source>
        <dbReference type="SAM" id="MobiDB-lite"/>
    </source>
</evidence>
<gene>
    <name evidence="17" type="ORF">LITE_LOCUS29438</name>
</gene>
<evidence type="ECO:0000256" key="10">
    <source>
        <dbReference type="ARBA" id="ARBA00047761"/>
    </source>
</evidence>
<dbReference type="GO" id="GO:0005886">
    <property type="term" value="C:plasma membrane"/>
    <property type="evidence" value="ECO:0007669"/>
    <property type="project" value="UniProtKB-ARBA"/>
</dbReference>
<dbReference type="InterPro" id="IPR012391">
    <property type="entry name" value="Ser/Thr_prot_Pase_BSU1"/>
</dbReference>
<evidence type="ECO:0000259" key="16">
    <source>
        <dbReference type="PROSITE" id="PS00125"/>
    </source>
</evidence>
<feature type="region of interest" description="Disordered" evidence="15">
    <location>
        <begin position="982"/>
        <end position="1006"/>
    </location>
</feature>
<evidence type="ECO:0000256" key="12">
    <source>
        <dbReference type="ARBA" id="ARBA00059628"/>
    </source>
</evidence>
<sequence>MDLDSSMGSEPDQDPAAQQNDLPAPPAIDRESPLPVGSPTAAATSSLPSPAAAAAAPAQVQVQQQQSPVVGPRPAPTYSVVNAIIEKKEDGPGPRCGHTLTAVAAVGEEGTPGYIGPRLILFGGATGLEGNSATTGTPSSAGGAGIRLSGATADVHCYDVLSNKWSRITPIGEPPTPRAAHVATAVGTMVVIQGGIGPAGLSAEDLHVLDLTQQRPRWHRVVVQGPGPGPRYGHVMALVGQRYLMAIGGNDGKRPLSDVWALDTAAKPYEWRKLEPEGEGPPPCMYATASARSDGLLLLCGGRDANSVPLASAYGLAKHRDGRWEWAIAPGVSPSSRYQHAAVFVNARLHVSGGALGGGRMVEDSSSVAVLDTAAGVWCDTKSVITSPRTGRYSADAAGGDAAVELTRRCRHAAAAVGDLVFIYGGLRGGVLLDDLLVAEDLAAAETTSAASHAAAAAAASNVPGARMGGRYGFIDERRQTMSEASADGSVVLGNPVAPPVNGDMYTDISTENAMLQGTRRTIKGVEYLVEASAAEAEAITATLAAAKARQSNGEVELPDRERTAEATPSGKQLSMIKPDSIGSNSIPPAGVRLHHRAVVIAAETGGALGGMVRQLSIDQFENEGRRVSYGTPESATAARKLLDRQMSINSVPKKVVAHLLKPRGWKPPVRRQFFLDCNEIADLCDSAERIFSSEPSVLQLRAPIKIFGDLHGQFGDLMRLFDEYGAPSTAGDIAYIDYLFLGDYVDRGQHSLETISLLLALKVEYPNNVHLIRGNHEAADINALFGFRIECIERMGERDGIWVWHRINRLFNWLPLAALIEKKIICMHGGIGRSINHVEQIENIQRPITMEAGSIVLMDLLWSDPTENDSVEGLRPNARGPGLVTFGPDRVMEFCSNNDLQLIVRAHECVMDGFERFAQGHLITLFSATNYCGTANNAGAILVLGRDLVVVPKLIHPLPPAMSSPEASPEHIEDTWMQELNANRPPTPTRGRPQVPNDRGSLAWI</sequence>
<dbReference type="SUPFAM" id="SSF56300">
    <property type="entry name" value="Metallo-dependent phosphatases"/>
    <property type="match status" value="1"/>
</dbReference>
<dbReference type="GO" id="GO:0004722">
    <property type="term" value="F:protein serine/threonine phosphatase activity"/>
    <property type="evidence" value="ECO:0007669"/>
    <property type="project" value="UniProtKB-UniRule"/>
</dbReference>
<evidence type="ECO:0000256" key="2">
    <source>
        <dbReference type="ARBA" id="ARBA00005671"/>
    </source>
</evidence>